<proteinExistence type="predicted"/>
<sequence>MKFDGQVLSWIGSGTFKATTGLAGHQHPNNQCVKDSGPIPEGMYKVLITDLGVAKDDGTGQCNLSPGWGVQRIPRGADAGMCETYWANWGRNRARLEPADIKTSKACTPKRAGFYIHDSTKGYSHGCIEVEPRFFAILRARATSQRSHFILSVKYVPGRATNGGTRA</sequence>
<accession>A0ABY3ELW9</accession>
<dbReference type="EMBL" id="VCIZ01000009">
    <property type="protein sequence ID" value="TSP11763.1"/>
    <property type="molecule type" value="Genomic_DNA"/>
</dbReference>
<name>A0ABY3ELW9_9BURK</name>
<evidence type="ECO:0000313" key="1">
    <source>
        <dbReference type="EMBL" id="TSP11763.1"/>
    </source>
</evidence>
<gene>
    <name evidence="1" type="ORF">FGG12_16430</name>
</gene>
<evidence type="ECO:0000313" key="2">
    <source>
        <dbReference type="Proteomes" id="UP000318943"/>
    </source>
</evidence>
<reference evidence="1 2" key="1">
    <citation type="submission" date="2019-05" db="EMBL/GenBank/DDBJ databases">
        <title>Whole genome sequence analysis of Cupriavidus campinensis S14E4C strain.</title>
        <authorList>
            <person name="Abbaszade G."/>
            <person name="Szabo A."/>
            <person name="Toumi M."/>
            <person name="Toth E."/>
        </authorList>
    </citation>
    <scope>NUCLEOTIDE SEQUENCE [LARGE SCALE GENOMIC DNA]</scope>
    <source>
        <strain evidence="1 2">S14E4C</strain>
    </source>
</reference>
<comment type="caution">
    <text evidence="1">The sequence shown here is derived from an EMBL/GenBank/DDBJ whole genome shotgun (WGS) entry which is preliminary data.</text>
</comment>
<keyword evidence="2" id="KW-1185">Reference proteome</keyword>
<protein>
    <submittedName>
        <fullName evidence="1">DUF2778 domain-containing protein</fullName>
    </submittedName>
</protein>
<dbReference type="Proteomes" id="UP000318943">
    <property type="component" value="Unassembled WGS sequence"/>
</dbReference>
<organism evidence="1 2">
    <name type="scientific">Cupriavidus campinensis</name>
    <dbReference type="NCBI Taxonomy" id="151783"/>
    <lineage>
        <taxon>Bacteria</taxon>
        <taxon>Pseudomonadati</taxon>
        <taxon>Pseudomonadota</taxon>
        <taxon>Betaproteobacteria</taxon>
        <taxon>Burkholderiales</taxon>
        <taxon>Burkholderiaceae</taxon>
        <taxon>Cupriavidus</taxon>
    </lineage>
</organism>